<protein>
    <recommendedName>
        <fullName evidence="2">DUF6590 domain-containing protein</fullName>
    </recommendedName>
</protein>
<sequence length="454" mass="50460">MDHHYQSRGKGKDQTTAWTGWLQDNQGNFYRTRIGPTGVQEYENQYQYSETLARSDTPRTPGQAGSNAANNQQPMHSGAITAGYGAYTHSQPGTYAAVNHQATSRPSYYTPAPINNYRNYSNTMSHGYGAVPPTNTPNTNWSSSYPSTSNNSWLPAVNVAPSSVEATTHGINSMSLATPRAPPLRAPRGAFPPEIADALPLSTKHIVSAPIGGKSETLDARYMVHAGFKQNDFWRVGRVFMMLWTEPAAESKVPAQGGTRNGSHFSTTFLGQQAYSEIRRFVVMVKGHGSSICCPIHTYSNQATLKPNLPAPKCHTIIYTSPVCPNKHQIFVGNHWLSEDLTLEPIQVIREQQDSEGELHRLSRLNYSKVYTVEHYVRVMNIGMVARNSIIHLPKSLPLVESNHPASEQHPQSNHPASEQHHRSNHPSKRSSGQYSSHHNTHHKHHKSHKDGHY</sequence>
<dbReference type="Proteomes" id="UP000672032">
    <property type="component" value="Chromosome 2"/>
</dbReference>
<dbReference type="AlphaFoldDB" id="A0A8A3PAG5"/>
<keyword evidence="4" id="KW-1185">Reference proteome</keyword>
<dbReference type="InterPro" id="IPR046497">
    <property type="entry name" value="DUF6590"/>
</dbReference>
<feature type="region of interest" description="Disordered" evidence="1">
    <location>
        <begin position="52"/>
        <end position="74"/>
    </location>
</feature>
<organism evidence="3 4">
    <name type="scientific">Monilinia vaccinii-corymbosi</name>
    <dbReference type="NCBI Taxonomy" id="61207"/>
    <lineage>
        <taxon>Eukaryota</taxon>
        <taxon>Fungi</taxon>
        <taxon>Dikarya</taxon>
        <taxon>Ascomycota</taxon>
        <taxon>Pezizomycotina</taxon>
        <taxon>Leotiomycetes</taxon>
        <taxon>Helotiales</taxon>
        <taxon>Sclerotiniaceae</taxon>
        <taxon>Monilinia</taxon>
    </lineage>
</organism>
<proteinExistence type="predicted"/>
<feature type="compositionally biased region" description="Polar residues" evidence="1">
    <location>
        <begin position="404"/>
        <end position="417"/>
    </location>
</feature>
<feature type="compositionally biased region" description="Basic residues" evidence="1">
    <location>
        <begin position="439"/>
        <end position="454"/>
    </location>
</feature>
<evidence type="ECO:0000313" key="4">
    <source>
        <dbReference type="Proteomes" id="UP000672032"/>
    </source>
</evidence>
<evidence type="ECO:0000256" key="1">
    <source>
        <dbReference type="SAM" id="MobiDB-lite"/>
    </source>
</evidence>
<accession>A0A8A3PAG5</accession>
<dbReference type="EMBL" id="CP063406">
    <property type="protein sequence ID" value="QSZ31367.1"/>
    <property type="molecule type" value="Genomic_DNA"/>
</dbReference>
<evidence type="ECO:0000259" key="2">
    <source>
        <dbReference type="Pfam" id="PF20233"/>
    </source>
</evidence>
<name>A0A8A3PAG5_9HELO</name>
<reference evidence="3" key="1">
    <citation type="submission" date="2020-10" db="EMBL/GenBank/DDBJ databases">
        <title>Genome Sequence of Monilinia vaccinii-corymbosi Sheds Light on Mummy Berry Disease Infection of Blueberry and Mating Type.</title>
        <authorList>
            <person name="Yow A.G."/>
            <person name="Zhang Y."/>
            <person name="Bansal K."/>
            <person name="Eacker S.M."/>
            <person name="Sullivan S."/>
            <person name="Liachko I."/>
            <person name="Cubeta M.A."/>
            <person name="Rollins J.A."/>
            <person name="Ashrafi H."/>
        </authorList>
    </citation>
    <scope>NUCLEOTIDE SEQUENCE</scope>
    <source>
        <strain evidence="3">RL-1</strain>
    </source>
</reference>
<dbReference type="Pfam" id="PF20233">
    <property type="entry name" value="DUF6590"/>
    <property type="match status" value="1"/>
</dbReference>
<feature type="domain" description="DUF6590" evidence="2">
    <location>
        <begin position="232"/>
        <end position="392"/>
    </location>
</feature>
<gene>
    <name evidence="3" type="ORF">DSL72_000932</name>
</gene>
<dbReference type="OrthoDB" id="3559580at2759"/>
<evidence type="ECO:0000313" key="3">
    <source>
        <dbReference type="EMBL" id="QSZ31367.1"/>
    </source>
</evidence>
<feature type="region of interest" description="Disordered" evidence="1">
    <location>
        <begin position="401"/>
        <end position="454"/>
    </location>
</feature>